<dbReference type="EMBL" id="JANAVB010033220">
    <property type="protein sequence ID" value="KAJ6808584.1"/>
    <property type="molecule type" value="Genomic_DNA"/>
</dbReference>
<keyword evidence="1" id="KW-0812">Transmembrane</keyword>
<evidence type="ECO:0000313" key="3">
    <source>
        <dbReference type="Proteomes" id="UP001140949"/>
    </source>
</evidence>
<feature type="transmembrane region" description="Helical" evidence="1">
    <location>
        <begin position="34"/>
        <end position="57"/>
    </location>
</feature>
<keyword evidence="1" id="KW-1133">Transmembrane helix</keyword>
<accession>A0AAX6EWZ5</accession>
<evidence type="ECO:0000313" key="2">
    <source>
        <dbReference type="EMBL" id="KAJ6808584.1"/>
    </source>
</evidence>
<evidence type="ECO:0000256" key="1">
    <source>
        <dbReference type="SAM" id="Phobius"/>
    </source>
</evidence>
<protein>
    <submittedName>
        <fullName evidence="2">Pollen-specific leucine-rich repeat extensin-like protein 3</fullName>
    </submittedName>
</protein>
<proteinExistence type="predicted"/>
<gene>
    <name evidence="2" type="ORF">M6B38_164465</name>
</gene>
<dbReference type="Proteomes" id="UP001140949">
    <property type="component" value="Unassembled WGS sequence"/>
</dbReference>
<reference evidence="2" key="1">
    <citation type="journal article" date="2023" name="GigaByte">
        <title>Genome assembly of the bearded iris, Iris pallida Lam.</title>
        <authorList>
            <person name="Bruccoleri R.E."/>
            <person name="Oakeley E.J."/>
            <person name="Faust A.M.E."/>
            <person name="Altorfer M."/>
            <person name="Dessus-Babus S."/>
            <person name="Burckhardt D."/>
            <person name="Oertli M."/>
            <person name="Naumann U."/>
            <person name="Petersen F."/>
            <person name="Wong J."/>
        </authorList>
    </citation>
    <scope>NUCLEOTIDE SEQUENCE</scope>
    <source>
        <strain evidence="2">GSM-AAB239-AS_SAM_17_03QT</strain>
    </source>
</reference>
<comment type="caution">
    <text evidence="2">The sequence shown here is derived from an EMBL/GenBank/DDBJ whole genome shotgun (WGS) entry which is preliminary data.</text>
</comment>
<reference evidence="2" key="2">
    <citation type="submission" date="2023-04" db="EMBL/GenBank/DDBJ databases">
        <authorList>
            <person name="Bruccoleri R.E."/>
            <person name="Oakeley E.J."/>
            <person name="Faust A.-M."/>
            <person name="Dessus-Babus S."/>
            <person name="Altorfer M."/>
            <person name="Burckhardt D."/>
            <person name="Oertli M."/>
            <person name="Naumann U."/>
            <person name="Petersen F."/>
            <person name="Wong J."/>
        </authorList>
    </citation>
    <scope>NUCLEOTIDE SEQUENCE</scope>
    <source>
        <strain evidence="2">GSM-AAB239-AS_SAM_17_03QT</strain>
        <tissue evidence="2">Leaf</tissue>
    </source>
</reference>
<organism evidence="2 3">
    <name type="scientific">Iris pallida</name>
    <name type="common">Sweet iris</name>
    <dbReference type="NCBI Taxonomy" id="29817"/>
    <lineage>
        <taxon>Eukaryota</taxon>
        <taxon>Viridiplantae</taxon>
        <taxon>Streptophyta</taxon>
        <taxon>Embryophyta</taxon>
        <taxon>Tracheophyta</taxon>
        <taxon>Spermatophyta</taxon>
        <taxon>Magnoliopsida</taxon>
        <taxon>Liliopsida</taxon>
        <taxon>Asparagales</taxon>
        <taxon>Iridaceae</taxon>
        <taxon>Iridoideae</taxon>
        <taxon>Irideae</taxon>
        <taxon>Iris</taxon>
    </lineage>
</organism>
<dbReference type="AlphaFoldDB" id="A0AAX6EWZ5"/>
<keyword evidence="1" id="KW-0472">Membrane</keyword>
<keyword evidence="3" id="KW-1185">Reference proteome</keyword>
<name>A0AAX6EWZ5_IRIPA</name>
<sequence length="61" mass="6984">MAEPWALPLSLSCVICWVGPNTMGWAIKVITNFLFCFICFILCGLTVKAHYCIYTIVQYYI</sequence>